<feature type="region of interest" description="Disordered" evidence="1">
    <location>
        <begin position="97"/>
        <end position="151"/>
    </location>
</feature>
<dbReference type="Proteomes" id="UP001610334">
    <property type="component" value="Unassembled WGS sequence"/>
</dbReference>
<feature type="region of interest" description="Disordered" evidence="1">
    <location>
        <begin position="166"/>
        <end position="233"/>
    </location>
</feature>
<evidence type="ECO:0000313" key="2">
    <source>
        <dbReference type="EMBL" id="KAL2816493.1"/>
    </source>
</evidence>
<evidence type="ECO:0000313" key="3">
    <source>
        <dbReference type="Proteomes" id="UP001610334"/>
    </source>
</evidence>
<gene>
    <name evidence="2" type="ORF">BJX63DRAFT_137363</name>
</gene>
<organism evidence="2 3">
    <name type="scientific">Aspergillus granulosus</name>
    <dbReference type="NCBI Taxonomy" id="176169"/>
    <lineage>
        <taxon>Eukaryota</taxon>
        <taxon>Fungi</taxon>
        <taxon>Dikarya</taxon>
        <taxon>Ascomycota</taxon>
        <taxon>Pezizomycotina</taxon>
        <taxon>Eurotiomycetes</taxon>
        <taxon>Eurotiomycetidae</taxon>
        <taxon>Eurotiales</taxon>
        <taxon>Aspergillaceae</taxon>
        <taxon>Aspergillus</taxon>
        <taxon>Aspergillus subgen. Nidulantes</taxon>
    </lineage>
</organism>
<accession>A0ABR4HP71</accession>
<dbReference type="EMBL" id="JBFXLT010000022">
    <property type="protein sequence ID" value="KAL2816493.1"/>
    <property type="molecule type" value="Genomic_DNA"/>
</dbReference>
<feature type="compositionally biased region" description="Low complexity" evidence="1">
    <location>
        <begin position="140"/>
        <end position="150"/>
    </location>
</feature>
<reference evidence="2 3" key="1">
    <citation type="submission" date="2024-07" db="EMBL/GenBank/DDBJ databases">
        <title>Section-level genome sequencing and comparative genomics of Aspergillus sections Usti and Cavernicolus.</title>
        <authorList>
            <consortium name="Lawrence Berkeley National Laboratory"/>
            <person name="Nybo J.L."/>
            <person name="Vesth T.C."/>
            <person name="Theobald S."/>
            <person name="Frisvad J.C."/>
            <person name="Larsen T.O."/>
            <person name="Kjaerboelling I."/>
            <person name="Rothschild-Mancinelli K."/>
            <person name="Lyhne E.K."/>
            <person name="Kogle M.E."/>
            <person name="Barry K."/>
            <person name="Clum A."/>
            <person name="Na H."/>
            <person name="Ledsgaard L."/>
            <person name="Lin J."/>
            <person name="Lipzen A."/>
            <person name="Kuo A."/>
            <person name="Riley R."/>
            <person name="Mondo S."/>
            <person name="Labutti K."/>
            <person name="Haridas S."/>
            <person name="Pangalinan J."/>
            <person name="Salamov A.A."/>
            <person name="Simmons B.A."/>
            <person name="Magnuson J.K."/>
            <person name="Chen J."/>
            <person name="Drula E."/>
            <person name="Henrissat B."/>
            <person name="Wiebenga A."/>
            <person name="Lubbers R.J."/>
            <person name="Gomes A.C."/>
            <person name="Makela M.R."/>
            <person name="Stajich J."/>
            <person name="Grigoriev I.V."/>
            <person name="Mortensen U.H."/>
            <person name="De Vries R.P."/>
            <person name="Baker S.E."/>
            <person name="Andersen M.R."/>
        </authorList>
    </citation>
    <scope>NUCLEOTIDE SEQUENCE [LARGE SCALE GENOMIC DNA]</scope>
    <source>
        <strain evidence="2 3">CBS 588.65</strain>
    </source>
</reference>
<protein>
    <recommendedName>
        <fullName evidence="4">Zinc finger GRF-type domain-containing protein</fullName>
    </recommendedName>
</protein>
<sequence length="294" mass="32910">MSSSTLRSTFEGVRLDGDGQFVCPCGFPTKPYRVKRDGSPYQGLQYYACARYSTDPIRCPTWIWFNEKDRVSEAIPPEMRSSRTPRKQVDIRKYGQYTPPTTLKRKADTQSFDSGVGDMVNHRGPEPPSPSLSAKRTRSADAATQTADITARPDVIPMPRRRLFDEFLDPPRNSANASTDPAVVREPRPQGSLFGSPIRERTQYQPPIEPVTPPTRNSENSPRVPPAPRPRALPRYQRVHFTPSTRGNRVPDTHIAPLNVDSDTESYGWNDEMAGDIVDLAMSVENPRSSPLVA</sequence>
<proteinExistence type="predicted"/>
<evidence type="ECO:0000256" key="1">
    <source>
        <dbReference type="SAM" id="MobiDB-lite"/>
    </source>
</evidence>
<name>A0ABR4HP71_9EURO</name>
<comment type="caution">
    <text evidence="2">The sequence shown here is derived from an EMBL/GenBank/DDBJ whole genome shotgun (WGS) entry which is preliminary data.</text>
</comment>
<keyword evidence="3" id="KW-1185">Reference proteome</keyword>
<evidence type="ECO:0008006" key="4">
    <source>
        <dbReference type="Google" id="ProtNLM"/>
    </source>
</evidence>